<feature type="transmembrane region" description="Helical" evidence="7">
    <location>
        <begin position="212"/>
        <end position="230"/>
    </location>
</feature>
<dbReference type="PRINTS" id="PR00812">
    <property type="entry name" value="BCTERIALGSPF"/>
</dbReference>
<evidence type="ECO:0000256" key="3">
    <source>
        <dbReference type="ARBA" id="ARBA00022475"/>
    </source>
</evidence>
<keyword evidence="5 7" id="KW-1133">Transmembrane helix</keyword>
<gene>
    <name evidence="9" type="ORF">GL58_19310</name>
</gene>
<keyword evidence="6 7" id="KW-0472">Membrane</keyword>
<proteinExistence type="inferred from homology"/>
<dbReference type="PANTHER" id="PTHR30012">
    <property type="entry name" value="GENERAL SECRETION PATHWAY PROTEIN"/>
    <property type="match status" value="1"/>
</dbReference>
<evidence type="ECO:0000256" key="4">
    <source>
        <dbReference type="ARBA" id="ARBA00022692"/>
    </source>
</evidence>
<dbReference type="EMBL" id="JNVD01000004">
    <property type="protein sequence ID" value="KOC30507.1"/>
    <property type="molecule type" value="Genomic_DNA"/>
</dbReference>
<name>A0A0L7N8H1_COMTE</name>
<dbReference type="Proteomes" id="UP000037442">
    <property type="component" value="Unassembled WGS sequence"/>
</dbReference>
<evidence type="ECO:0000256" key="2">
    <source>
        <dbReference type="ARBA" id="ARBA00005745"/>
    </source>
</evidence>
<dbReference type="Pfam" id="PF00482">
    <property type="entry name" value="T2SSF"/>
    <property type="match status" value="2"/>
</dbReference>
<evidence type="ECO:0000256" key="1">
    <source>
        <dbReference type="ARBA" id="ARBA00004651"/>
    </source>
</evidence>
<comment type="caution">
    <text evidence="9">The sequence shown here is derived from an EMBL/GenBank/DDBJ whole genome shotgun (WGS) entry which is preliminary data.</text>
</comment>
<evidence type="ECO:0000256" key="7">
    <source>
        <dbReference type="SAM" id="Phobius"/>
    </source>
</evidence>
<evidence type="ECO:0000313" key="10">
    <source>
        <dbReference type="Proteomes" id="UP000037442"/>
    </source>
</evidence>
<comment type="subcellular location">
    <subcellularLocation>
        <location evidence="1">Cell membrane</location>
        <topology evidence="1">Multi-pass membrane protein</topology>
    </subcellularLocation>
</comment>
<feature type="domain" description="Type II secretion system protein GspF" evidence="8">
    <location>
        <begin position="57"/>
        <end position="180"/>
    </location>
</feature>
<evidence type="ECO:0000259" key="8">
    <source>
        <dbReference type="Pfam" id="PF00482"/>
    </source>
</evidence>
<reference evidence="10" key="1">
    <citation type="submission" date="2014-06" db="EMBL/GenBank/DDBJ databases">
        <title>Draft genome sequence of C. testosteroni WDL7.</title>
        <authorList>
            <person name="Wu Y."/>
            <person name="Seshan H."/>
            <person name="Arumugam K."/>
        </authorList>
    </citation>
    <scope>NUCLEOTIDE SEQUENCE [LARGE SCALE GENOMIC DNA]</scope>
    <source>
        <strain evidence="10">WDL7</strain>
    </source>
</reference>
<protein>
    <recommendedName>
        <fullName evidence="8">Type II secretion system protein GspF domain-containing protein</fullName>
    </recommendedName>
</protein>
<evidence type="ECO:0000256" key="5">
    <source>
        <dbReference type="ARBA" id="ARBA00022989"/>
    </source>
</evidence>
<dbReference type="InterPro" id="IPR003004">
    <property type="entry name" value="GspF/PilC"/>
</dbReference>
<keyword evidence="3" id="KW-1003">Cell membrane</keyword>
<dbReference type="PANTHER" id="PTHR30012:SF0">
    <property type="entry name" value="TYPE II SECRETION SYSTEM PROTEIN F-RELATED"/>
    <property type="match status" value="1"/>
</dbReference>
<dbReference type="InterPro" id="IPR042094">
    <property type="entry name" value="T2SS_GspF_sf"/>
</dbReference>
<dbReference type="AlphaFoldDB" id="A0A0L7N8H1"/>
<evidence type="ECO:0000313" key="9">
    <source>
        <dbReference type="EMBL" id="KOC30507.1"/>
    </source>
</evidence>
<comment type="similarity">
    <text evidence="2">Belongs to the GSP F family.</text>
</comment>
<dbReference type="RefSeq" id="WP_155500029.1">
    <property type="nucleotide sequence ID" value="NZ_JNVD01000004.1"/>
</dbReference>
<evidence type="ECO:0000256" key="6">
    <source>
        <dbReference type="ARBA" id="ARBA00023136"/>
    </source>
</evidence>
<feature type="transmembrane region" description="Helical" evidence="7">
    <location>
        <begin position="362"/>
        <end position="382"/>
    </location>
</feature>
<feature type="transmembrane region" description="Helical" evidence="7">
    <location>
        <begin position="156"/>
        <end position="179"/>
    </location>
</feature>
<sequence length="390" mass="43110">MDASQRIVEIEIDALDEADLERQVATRNLVTLTCRATSRSLGSSFGSRAAKFDLLLFVQELNALVSAGLSITETLETLLERTSTTQGQLVLQRLLEHLKQGLRLSQAMQQQLEVFPPLLVGVIQSSEDTSDLTRALLRYLQYETQLQGLRHKITSAAIYPVILISVGSLVALFLLGYVVPKFAGVYQNGSRELPVASHLLLLTGQWIAEHRALTSSVLAAGILGLIWKLTELKKSGQWWRVLRFVPGATPRLEVLKLSRLYLTLSMLLEGGLPIDRAMHLASSVLTPARQLQWQKVRHQVYEGSSLTSAMEANDFCTNVAQRLLSVGERSGQIAVMLGKAGAFYESETARWIEQFTKTFEPVLMAIIGIVIGLIVILLYIPVFDLAGSIQ</sequence>
<feature type="domain" description="Type II secretion system protein GspF" evidence="8">
    <location>
        <begin position="262"/>
        <end position="381"/>
    </location>
</feature>
<organism evidence="9 10">
    <name type="scientific">Comamonas testosteroni</name>
    <name type="common">Pseudomonas testosteroni</name>
    <dbReference type="NCBI Taxonomy" id="285"/>
    <lineage>
        <taxon>Bacteria</taxon>
        <taxon>Pseudomonadati</taxon>
        <taxon>Pseudomonadota</taxon>
        <taxon>Betaproteobacteria</taxon>
        <taxon>Burkholderiales</taxon>
        <taxon>Comamonadaceae</taxon>
        <taxon>Comamonas</taxon>
    </lineage>
</organism>
<keyword evidence="4 7" id="KW-0812">Transmembrane</keyword>
<dbReference type="InterPro" id="IPR018076">
    <property type="entry name" value="T2SS_GspF_dom"/>
</dbReference>
<dbReference type="PATRIC" id="fig|285.49.peg.3993"/>
<dbReference type="Gene3D" id="1.20.81.30">
    <property type="entry name" value="Type II secretion system (T2SS), domain F"/>
    <property type="match status" value="2"/>
</dbReference>
<dbReference type="GO" id="GO:0005886">
    <property type="term" value="C:plasma membrane"/>
    <property type="evidence" value="ECO:0007669"/>
    <property type="project" value="UniProtKB-SubCell"/>
</dbReference>
<accession>A0A0L7N8H1</accession>